<dbReference type="STRING" id="1203610.HMPREF1536_04587"/>
<dbReference type="AlphaFoldDB" id="A0A0F5IWM9"/>
<accession>A0A0F5IWM9</accession>
<keyword evidence="2" id="KW-1185">Reference proteome</keyword>
<dbReference type="Proteomes" id="UP000033035">
    <property type="component" value="Unassembled WGS sequence"/>
</dbReference>
<evidence type="ECO:0000313" key="1">
    <source>
        <dbReference type="EMBL" id="KKB49522.1"/>
    </source>
</evidence>
<dbReference type="HOGENOM" id="CLU_2118716_0_0_10"/>
<protein>
    <submittedName>
        <fullName evidence="1">Uncharacterized protein</fullName>
    </submittedName>
</protein>
<reference evidence="1 2" key="1">
    <citation type="submission" date="2013-04" db="EMBL/GenBank/DDBJ databases">
        <title>The Genome Sequence of Parabacteroides gordonii DSM 23371.</title>
        <authorList>
            <consortium name="The Broad Institute Genomics Platform"/>
            <person name="Earl A."/>
            <person name="Ward D."/>
            <person name="Feldgarden M."/>
            <person name="Gevers D."/>
            <person name="Martens E."/>
            <person name="Sakamoto M."/>
            <person name="Benno Y."/>
            <person name="Suzuki N."/>
            <person name="Matsunaga N."/>
            <person name="Koshihara K."/>
            <person name="Seki M."/>
            <person name="Komiya H."/>
            <person name="Walker B."/>
            <person name="Young S."/>
            <person name="Zeng Q."/>
            <person name="Gargeya S."/>
            <person name="Fitzgerald M."/>
            <person name="Haas B."/>
            <person name="Abouelleil A."/>
            <person name="Allen A.W."/>
            <person name="Alvarado L."/>
            <person name="Arachchi H.M."/>
            <person name="Berlin A.M."/>
            <person name="Chapman S.B."/>
            <person name="Gainer-Dewar J."/>
            <person name="Goldberg J."/>
            <person name="Griggs A."/>
            <person name="Gujja S."/>
            <person name="Hansen M."/>
            <person name="Howarth C."/>
            <person name="Imamovic A."/>
            <person name="Ireland A."/>
            <person name="Larimer J."/>
            <person name="McCowan C."/>
            <person name="Murphy C."/>
            <person name="Pearson M."/>
            <person name="Poon T.W."/>
            <person name="Priest M."/>
            <person name="Roberts A."/>
            <person name="Saif S."/>
            <person name="Shea T."/>
            <person name="Sisk P."/>
            <person name="Sykes S."/>
            <person name="Wortman J."/>
            <person name="Nusbaum C."/>
            <person name="Birren B."/>
        </authorList>
    </citation>
    <scope>NUCLEOTIDE SEQUENCE [LARGE SCALE GENOMIC DNA]</scope>
    <source>
        <strain evidence="1 2">MS-1</strain>
    </source>
</reference>
<gene>
    <name evidence="1" type="ORF">HMPREF1536_04587</name>
</gene>
<organism evidence="1 2">
    <name type="scientific">Parabacteroides gordonii MS-1 = DSM 23371</name>
    <dbReference type="NCBI Taxonomy" id="1203610"/>
    <lineage>
        <taxon>Bacteria</taxon>
        <taxon>Pseudomonadati</taxon>
        <taxon>Bacteroidota</taxon>
        <taxon>Bacteroidia</taxon>
        <taxon>Bacteroidales</taxon>
        <taxon>Tannerellaceae</taxon>
        <taxon>Parabacteroides</taxon>
    </lineage>
</organism>
<dbReference type="EMBL" id="AQHW01000025">
    <property type="protein sequence ID" value="KKB49522.1"/>
    <property type="molecule type" value="Genomic_DNA"/>
</dbReference>
<evidence type="ECO:0000313" key="2">
    <source>
        <dbReference type="Proteomes" id="UP000033035"/>
    </source>
</evidence>
<dbReference type="RefSeq" id="WP_028728137.1">
    <property type="nucleotide sequence ID" value="NZ_AUAE01000027.1"/>
</dbReference>
<comment type="caution">
    <text evidence="1">The sequence shown here is derived from an EMBL/GenBank/DDBJ whole genome shotgun (WGS) entry which is preliminary data.</text>
</comment>
<name>A0A0F5IWM9_9BACT</name>
<sequence>MKQALNVESILLNEVDNEKYVYLYLEGDNWCAYERSAYYLAKEFPVVLNKEIVHDGYEVILMKASFNIDKMRLPLFRSAVLKRVGDDQVLFQIPGRIDGFVEWKAEQLDGMPA</sequence>
<dbReference type="PATRIC" id="fig|1203610.3.peg.4676"/>
<proteinExistence type="predicted"/>